<dbReference type="InterPro" id="IPR036322">
    <property type="entry name" value="WD40_repeat_dom_sf"/>
</dbReference>
<dbReference type="SUPFAM" id="SSF50978">
    <property type="entry name" value="WD40 repeat-like"/>
    <property type="match status" value="1"/>
</dbReference>
<dbReference type="InParanoid" id="A0A0B2ULY0"/>
<dbReference type="RefSeq" id="XP_014564042.1">
    <property type="nucleotide sequence ID" value="XM_014708556.1"/>
</dbReference>
<organism evidence="1 2">
    <name type="scientific">Ordospora colligata OC4</name>
    <dbReference type="NCBI Taxonomy" id="1354746"/>
    <lineage>
        <taxon>Eukaryota</taxon>
        <taxon>Fungi</taxon>
        <taxon>Fungi incertae sedis</taxon>
        <taxon>Microsporidia</taxon>
        <taxon>Ordosporidae</taxon>
        <taxon>Ordospora</taxon>
    </lineage>
</organism>
<dbReference type="InterPro" id="IPR006594">
    <property type="entry name" value="LisH"/>
</dbReference>
<dbReference type="Proteomes" id="UP000031056">
    <property type="component" value="Unassembled WGS sequence"/>
</dbReference>
<dbReference type="HOGENOM" id="CLU_573756_0_0_1"/>
<sequence length="495" mass="55855">MGDHAYKKKESSAYDVLNMLVYDYLMKMNYEGSAKMFCSEAGLGEFKSNEGAPVLAQWYSVFHEISAVRSGFLSNSQDLARIEGIMMRLENEKRRQQQIGKMDGAVGGYGRGMDAYKRQSMPYQQQYDQRKIYGQQTPPSSEGMSGFYDPRKQMPGGYRMPHMSTRQNWFDEQNTIGSKPSRRHVDERSDVLESSMGHTLAERQHTDGSIGLKEVMCFVPGEATIICSAVAQEHKMLIVSFSSKTIMVVNLLSGKTESMIETIEQVHDMKIKEYEDQVVIVCGIGGNDLLILRCEMKGGVHLEISNVLKGHNAPIVSYEVLDFIHSLDSAGIMRKWNMNGVFEREEVLSGDIAHICCISEDNFMFADKNRVYVYDFELNIEMMEILKGQVTEIKRIKEGFIIVFNNQAIWLDKRVQKVKTLSINEGVKTAALIDGNLVVASFQNVWFNNGKSLSRVKLHDTNVIGLECVNVFRKSSIVSCSAGGECKMLVKCLED</sequence>
<gene>
    <name evidence="1" type="ORF">M896_042000</name>
</gene>
<dbReference type="AlphaFoldDB" id="A0A0B2ULY0"/>
<dbReference type="SMART" id="SM00667">
    <property type="entry name" value="LisH"/>
    <property type="match status" value="1"/>
</dbReference>
<accession>A0A0B2ULY0</accession>
<keyword evidence="2" id="KW-1185">Reference proteome</keyword>
<dbReference type="VEuPathDB" id="MicrosporidiaDB:M896_042000"/>
<dbReference type="STRING" id="1354746.A0A0B2ULY0"/>
<proteinExistence type="predicted"/>
<name>A0A0B2ULY0_9MICR</name>
<dbReference type="PROSITE" id="PS50896">
    <property type="entry name" value="LISH"/>
    <property type="match status" value="1"/>
</dbReference>
<protein>
    <submittedName>
        <fullName evidence="1">Uncharacterized protein</fullName>
    </submittedName>
</protein>
<dbReference type="OrthoDB" id="14421at2759"/>
<reference evidence="1 2" key="1">
    <citation type="journal article" date="2014" name="MBio">
        <title>The Ordospora colligata genome; evolution of extreme reduction in microsporidia and host-to-parasite horizontal gene transfer.</title>
        <authorList>
            <person name="Pombert J.-F."/>
            <person name="Haag K.L."/>
            <person name="Beidas S."/>
            <person name="Ebert D."/>
            <person name="Keeling P.J."/>
        </authorList>
    </citation>
    <scope>NUCLEOTIDE SEQUENCE [LARGE SCALE GENOMIC DNA]</scope>
    <source>
        <strain evidence="1 2">OC4</strain>
    </source>
</reference>
<dbReference type="Pfam" id="PF08513">
    <property type="entry name" value="LisH"/>
    <property type="match status" value="1"/>
</dbReference>
<dbReference type="GeneID" id="26261638"/>
<evidence type="ECO:0000313" key="1">
    <source>
        <dbReference type="EMBL" id="KHN70000.1"/>
    </source>
</evidence>
<dbReference type="EMBL" id="JOKQ01000004">
    <property type="protein sequence ID" value="KHN70000.1"/>
    <property type="molecule type" value="Genomic_DNA"/>
</dbReference>
<comment type="caution">
    <text evidence="1">The sequence shown here is derived from an EMBL/GenBank/DDBJ whole genome shotgun (WGS) entry which is preliminary data.</text>
</comment>
<evidence type="ECO:0000313" key="2">
    <source>
        <dbReference type="Proteomes" id="UP000031056"/>
    </source>
</evidence>